<keyword evidence="13" id="KW-0594">Phospholipid biosynthesis</keyword>
<dbReference type="PANTHER" id="PTHR34299">
    <property type="entry name" value="DIACYLGLYCEROL KINASE"/>
    <property type="match status" value="1"/>
</dbReference>
<feature type="binding site" evidence="17">
    <location>
        <begin position="100"/>
        <end position="101"/>
    </location>
    <ligand>
        <name>ATP</name>
        <dbReference type="ChEBI" id="CHEBI:30616"/>
    </ligand>
</feature>
<evidence type="ECO:0000256" key="11">
    <source>
        <dbReference type="ARBA" id="ARBA00023098"/>
    </source>
</evidence>
<proteinExistence type="inferred from homology"/>
<evidence type="ECO:0000256" key="9">
    <source>
        <dbReference type="ARBA" id="ARBA00022840"/>
    </source>
</evidence>
<evidence type="ECO:0000256" key="4">
    <source>
        <dbReference type="ARBA" id="ARBA00022516"/>
    </source>
</evidence>
<comment type="subcellular location">
    <subcellularLocation>
        <location evidence="1">Cell membrane</location>
        <topology evidence="1">Multi-pass membrane protein</topology>
    </subcellularLocation>
</comment>
<organism evidence="19 20">
    <name type="scientific">Vagococcus penaei</name>
    <dbReference type="NCBI Taxonomy" id="633807"/>
    <lineage>
        <taxon>Bacteria</taxon>
        <taxon>Bacillati</taxon>
        <taxon>Bacillota</taxon>
        <taxon>Bacilli</taxon>
        <taxon>Lactobacillales</taxon>
        <taxon>Enterococcaceae</taxon>
        <taxon>Vagococcus</taxon>
    </lineage>
</organism>
<keyword evidence="5" id="KW-0808">Transferase</keyword>
<dbReference type="InterPro" id="IPR036945">
    <property type="entry name" value="DAGK_sf"/>
</dbReference>
<dbReference type="RefSeq" id="WP_077275035.1">
    <property type="nucleotide sequence ID" value="NZ_CP019609.1"/>
</dbReference>
<comment type="cofactor">
    <cofactor evidence="18">
        <name>Mg(2+)</name>
        <dbReference type="ChEBI" id="CHEBI:18420"/>
    </cofactor>
    <text evidence="18">Mn(2+), Zn(2+), Cd(2+) and Co(2+) support activity to lesser extents.</text>
</comment>
<sequence>MVLKDKPQIKKNQHIYQAIYYALNGIRCTIKSERNMRYHLILGVIVLVLGFVFQVSRIEWLFLISCIGLVLFAEMLNTAIETTVDLVTNQTYHPLAKKAKDIAAGAVLIISLYALIVGIIIFLPKCFTLLKLIN</sequence>
<evidence type="ECO:0000256" key="3">
    <source>
        <dbReference type="ARBA" id="ARBA00022475"/>
    </source>
</evidence>
<keyword evidence="4" id="KW-0444">Lipid biosynthesis</keyword>
<feature type="binding site" evidence="17">
    <location>
        <position position="21"/>
    </location>
    <ligand>
        <name>ATP</name>
        <dbReference type="ChEBI" id="CHEBI:30616"/>
    </ligand>
</feature>
<evidence type="ECO:0000256" key="1">
    <source>
        <dbReference type="ARBA" id="ARBA00004651"/>
    </source>
</evidence>
<feature type="binding site" evidence="17">
    <location>
        <position position="33"/>
    </location>
    <ligand>
        <name>ATP</name>
        <dbReference type="ChEBI" id="CHEBI:30616"/>
    </ligand>
</feature>
<evidence type="ECO:0000256" key="18">
    <source>
        <dbReference type="PIRSR" id="PIRSR600829-4"/>
    </source>
</evidence>
<evidence type="ECO:0000256" key="2">
    <source>
        <dbReference type="ARBA" id="ARBA00005967"/>
    </source>
</evidence>
<evidence type="ECO:0000313" key="20">
    <source>
        <dbReference type="Proteomes" id="UP000188246"/>
    </source>
</evidence>
<keyword evidence="3" id="KW-1003">Cell membrane</keyword>
<feature type="active site" description="Proton acceptor" evidence="15">
    <location>
        <position position="74"/>
    </location>
</feature>
<dbReference type="PANTHER" id="PTHR34299:SF1">
    <property type="entry name" value="DIACYLGLYCEROL KINASE"/>
    <property type="match status" value="1"/>
</dbReference>
<dbReference type="GO" id="GO:0005886">
    <property type="term" value="C:plasma membrane"/>
    <property type="evidence" value="ECO:0007669"/>
    <property type="project" value="UniProtKB-SubCell"/>
</dbReference>
<keyword evidence="11" id="KW-0443">Lipid metabolism</keyword>
<feature type="binding site" evidence="16">
    <location>
        <position position="74"/>
    </location>
    <ligand>
        <name>substrate</name>
    </ligand>
</feature>
<dbReference type="KEGG" id="vpi:BW732_00990"/>
<evidence type="ECO:0000313" key="19">
    <source>
        <dbReference type="EMBL" id="AQP52939.1"/>
    </source>
</evidence>
<dbReference type="InterPro" id="IPR000829">
    <property type="entry name" value="DAGK"/>
</dbReference>
<name>A0A1Q2D3I6_9ENTE</name>
<evidence type="ECO:0000256" key="15">
    <source>
        <dbReference type="PIRSR" id="PIRSR600829-1"/>
    </source>
</evidence>
<dbReference type="CDD" id="cd14265">
    <property type="entry name" value="UDPK_IM_like"/>
    <property type="match status" value="1"/>
</dbReference>
<evidence type="ECO:0000256" key="8">
    <source>
        <dbReference type="ARBA" id="ARBA00022777"/>
    </source>
</evidence>
<evidence type="ECO:0000256" key="17">
    <source>
        <dbReference type="PIRSR" id="PIRSR600829-3"/>
    </source>
</evidence>
<keyword evidence="12" id="KW-0472">Membrane</keyword>
<keyword evidence="14" id="KW-1208">Phospholipid metabolism</keyword>
<dbReference type="Gene3D" id="1.10.287.3610">
    <property type="match status" value="1"/>
</dbReference>
<evidence type="ECO:0000256" key="16">
    <source>
        <dbReference type="PIRSR" id="PIRSR600829-2"/>
    </source>
</evidence>
<dbReference type="InterPro" id="IPR033717">
    <property type="entry name" value="UDPK"/>
</dbReference>
<dbReference type="GO" id="GO:0046872">
    <property type="term" value="F:metal ion binding"/>
    <property type="evidence" value="ECO:0007669"/>
    <property type="project" value="UniProtKB-KW"/>
</dbReference>
<dbReference type="Pfam" id="PF01219">
    <property type="entry name" value="DAGK_prokar"/>
    <property type="match status" value="1"/>
</dbReference>
<dbReference type="GO" id="GO:0005524">
    <property type="term" value="F:ATP binding"/>
    <property type="evidence" value="ECO:0007669"/>
    <property type="project" value="UniProtKB-KW"/>
</dbReference>
<dbReference type="GO" id="GO:0016301">
    <property type="term" value="F:kinase activity"/>
    <property type="evidence" value="ECO:0007669"/>
    <property type="project" value="UniProtKB-KW"/>
</dbReference>
<dbReference type="Proteomes" id="UP000188246">
    <property type="component" value="Chromosome"/>
</dbReference>
<evidence type="ECO:0000256" key="6">
    <source>
        <dbReference type="ARBA" id="ARBA00022692"/>
    </source>
</evidence>
<evidence type="ECO:0000256" key="13">
    <source>
        <dbReference type="ARBA" id="ARBA00023209"/>
    </source>
</evidence>
<keyword evidence="18" id="KW-0460">Magnesium</keyword>
<dbReference type="GO" id="GO:0008654">
    <property type="term" value="P:phospholipid biosynthetic process"/>
    <property type="evidence" value="ECO:0007669"/>
    <property type="project" value="UniProtKB-KW"/>
</dbReference>
<comment type="similarity">
    <text evidence="2">Belongs to the bacterial diacylglycerol kinase family.</text>
</comment>
<accession>A0A1Q2D3I6</accession>
<dbReference type="OrthoDB" id="9789934at2"/>
<evidence type="ECO:0000256" key="7">
    <source>
        <dbReference type="ARBA" id="ARBA00022741"/>
    </source>
</evidence>
<gene>
    <name evidence="19" type="ORF">BW732_00990</name>
</gene>
<feature type="binding site" evidence="17">
    <location>
        <position position="81"/>
    </location>
    <ligand>
        <name>ATP</name>
        <dbReference type="ChEBI" id="CHEBI:30616"/>
    </ligand>
</feature>
<reference evidence="19 20" key="1">
    <citation type="journal article" date="2010" name="Int. J. Syst. Evol. Microbiol.">
        <title>Vagococcus penaei sp. nov., isolated from spoilage microbiota of cooked shrimp (Penaeus vannamei).</title>
        <authorList>
            <person name="Jaffres E."/>
            <person name="Prevost H."/>
            <person name="Rossero A."/>
            <person name="Joffraud J.J."/>
            <person name="Dousset X."/>
        </authorList>
    </citation>
    <scope>NUCLEOTIDE SEQUENCE [LARGE SCALE GENOMIC DNA]</scope>
    <source>
        <strain evidence="19 20">CD276</strain>
    </source>
</reference>
<evidence type="ECO:0000256" key="14">
    <source>
        <dbReference type="ARBA" id="ARBA00023264"/>
    </source>
</evidence>
<feature type="binding site" evidence="18">
    <location>
        <position position="81"/>
    </location>
    <ligand>
        <name>a divalent metal cation</name>
        <dbReference type="ChEBI" id="CHEBI:60240"/>
    </ligand>
</feature>
<dbReference type="PROSITE" id="PS01069">
    <property type="entry name" value="DAGK_PROKAR"/>
    <property type="match status" value="1"/>
</dbReference>
<keyword evidence="7 17" id="KW-0547">Nucleotide-binding</keyword>
<keyword evidence="10" id="KW-1133">Transmembrane helix</keyword>
<evidence type="ECO:0000256" key="10">
    <source>
        <dbReference type="ARBA" id="ARBA00022989"/>
    </source>
</evidence>
<dbReference type="EMBL" id="CP019609">
    <property type="protein sequence ID" value="AQP52939.1"/>
    <property type="molecule type" value="Genomic_DNA"/>
</dbReference>
<dbReference type="STRING" id="633807.BW732_00990"/>
<evidence type="ECO:0000256" key="5">
    <source>
        <dbReference type="ARBA" id="ARBA00022679"/>
    </source>
</evidence>
<keyword evidence="20" id="KW-1185">Reference proteome</keyword>
<keyword evidence="9 17" id="KW-0067">ATP-binding</keyword>
<evidence type="ECO:0000256" key="12">
    <source>
        <dbReference type="ARBA" id="ARBA00023136"/>
    </source>
</evidence>
<dbReference type="AlphaFoldDB" id="A0A1Q2D3I6"/>
<keyword evidence="6" id="KW-0812">Transmembrane</keyword>
<keyword evidence="8 19" id="KW-0418">Kinase</keyword>
<keyword evidence="18" id="KW-0479">Metal-binding</keyword>
<feature type="binding site" evidence="18">
    <location>
        <position position="33"/>
    </location>
    <ligand>
        <name>a divalent metal cation</name>
        <dbReference type="ChEBI" id="CHEBI:60240"/>
    </ligand>
</feature>
<protein>
    <submittedName>
        <fullName evidence="19">UDP kinase</fullName>
    </submittedName>
</protein>